<dbReference type="EMBL" id="CP159197">
    <property type="protein sequence ID" value="XCF12301.1"/>
    <property type="molecule type" value="Genomic_DNA"/>
</dbReference>
<dbReference type="NCBIfam" id="TIGR03573">
    <property type="entry name" value="WbuX"/>
    <property type="match status" value="1"/>
</dbReference>
<keyword evidence="1" id="KW-0614">Plasmid</keyword>
<dbReference type="KEGG" id="suly:ABM428_17410"/>
<protein>
    <submittedName>
        <fullName evidence="1">N-acetyl sugar amidotransferase</fullName>
    </submittedName>
</protein>
<dbReference type="InterPro" id="IPR020022">
    <property type="entry name" value="N-acetyl_sugar_amidoTrfase"/>
</dbReference>
<dbReference type="SUPFAM" id="SSF52402">
    <property type="entry name" value="Adenine nucleotide alpha hydrolases-like"/>
    <property type="match status" value="1"/>
</dbReference>
<organism evidence="1">
    <name type="scientific">Sulfitobacter sp. TCYB15</name>
    <dbReference type="NCBI Taxonomy" id="3229275"/>
    <lineage>
        <taxon>Bacteria</taxon>
        <taxon>Pseudomonadati</taxon>
        <taxon>Pseudomonadota</taxon>
        <taxon>Alphaproteobacteria</taxon>
        <taxon>Rhodobacterales</taxon>
        <taxon>Roseobacteraceae</taxon>
        <taxon>Sulfitobacter</taxon>
    </lineage>
</organism>
<name>A0AAU8C8M3_9RHOB</name>
<sequence length="404" mass="46784">MVDQSKLEAFFGLPNQVAFCKSCVISNQRPSSTVEFKHTRNEKKATIGFNEQGICDACSYQQVKAQEINWKDREDKLVALLDRYRQKSGYDVVVPGSGGKDSAFTSHVLKYRYGMNPLTVTWAPHLYTRIGWENFEAWCHVGGHDNILFTPNGKLHRYLTRAAFHNLLHPFQPFIVGQRIIGPMMAARFDVPLVMYGENQAEYGNNVDDNYVPTMDRKFFSTQDPLEMVLGGEKVSDILEKTDFTLNDFAPYIPPDASYLQSKNVEVHYLGYYLPWDPQECYYYAVENTGFQANPERTPGTYSKYSSIDDKIDMFHYFTTRIKFGIGRATYDAAQEVRNGKITREEAVHLVQKYDGEFPAKFYEDFLEYIDTTDDEFWATVDQFRSPHLWKKDGTEWTLRHQVT</sequence>
<accession>A0AAU8C8M3</accession>
<proteinExistence type="predicted"/>
<geneLocation type="plasmid" evidence="1">
    <name>pZYJ04</name>
</geneLocation>
<reference evidence="1" key="2">
    <citation type="submission" date="2024-06" db="EMBL/GenBank/DDBJ databases">
        <authorList>
            <person name="Deng Y."/>
        </authorList>
    </citation>
    <scope>NUCLEOTIDE SEQUENCE</scope>
    <source>
        <strain evidence="1">TCYB15</strain>
        <plasmid evidence="1">pZYJ04</plasmid>
    </source>
</reference>
<reference evidence="1" key="1">
    <citation type="journal article" date="2020" name="Int. J. Syst. Evol. Microbiol.">
        <title>Notification of changes in taxonomic opinion previously published outside the IJSEM.</title>
        <authorList>
            <person name="Oren A."/>
            <person name="Garrity G."/>
        </authorList>
    </citation>
    <scope>NUCLEOTIDE SEQUENCE</scope>
    <source>
        <strain evidence="1">TCYB15</strain>
    </source>
</reference>
<dbReference type="RefSeq" id="WP_353628710.1">
    <property type="nucleotide sequence ID" value="NZ_CP159197.1"/>
</dbReference>
<dbReference type="AlphaFoldDB" id="A0AAU8C8M3"/>
<gene>
    <name evidence="1" type="ORF">ABM428_17410</name>
</gene>
<evidence type="ECO:0000313" key="1">
    <source>
        <dbReference type="EMBL" id="XCF12301.1"/>
    </source>
</evidence>